<dbReference type="Proteomes" id="UP000683925">
    <property type="component" value="Unassembled WGS sequence"/>
</dbReference>
<dbReference type="EMBL" id="CAJJDP010000088">
    <property type="protein sequence ID" value="CAD8187227.1"/>
    <property type="molecule type" value="Genomic_DNA"/>
</dbReference>
<evidence type="ECO:0000313" key="2">
    <source>
        <dbReference type="EMBL" id="CAD8187227.1"/>
    </source>
</evidence>
<name>A0A8S1WEV5_PAROT</name>
<keyword evidence="1" id="KW-0812">Transmembrane</keyword>
<feature type="transmembrane region" description="Helical" evidence="1">
    <location>
        <begin position="114"/>
        <end position="136"/>
    </location>
</feature>
<comment type="caution">
    <text evidence="2">The sequence shown here is derived from an EMBL/GenBank/DDBJ whole genome shotgun (WGS) entry which is preliminary data.</text>
</comment>
<evidence type="ECO:0000256" key="1">
    <source>
        <dbReference type="SAM" id="Phobius"/>
    </source>
</evidence>
<keyword evidence="1" id="KW-0472">Membrane</keyword>
<gene>
    <name evidence="2" type="ORF">POCTA_138.1.T0890177</name>
</gene>
<organism evidence="2 3">
    <name type="scientific">Paramecium octaurelia</name>
    <dbReference type="NCBI Taxonomy" id="43137"/>
    <lineage>
        <taxon>Eukaryota</taxon>
        <taxon>Sar</taxon>
        <taxon>Alveolata</taxon>
        <taxon>Ciliophora</taxon>
        <taxon>Intramacronucleata</taxon>
        <taxon>Oligohymenophorea</taxon>
        <taxon>Peniculida</taxon>
        <taxon>Parameciidae</taxon>
        <taxon>Paramecium</taxon>
    </lineage>
</organism>
<accession>A0A8S1WEV5</accession>
<dbReference type="AlphaFoldDB" id="A0A8S1WEV5"/>
<protein>
    <recommendedName>
        <fullName evidence="4">Transmembrane protein</fullName>
    </recommendedName>
</protein>
<keyword evidence="3" id="KW-1185">Reference proteome</keyword>
<reference evidence="2" key="1">
    <citation type="submission" date="2021-01" db="EMBL/GenBank/DDBJ databases">
        <authorList>
            <consortium name="Genoscope - CEA"/>
            <person name="William W."/>
        </authorList>
    </citation>
    <scope>NUCLEOTIDE SEQUENCE</scope>
</reference>
<proteinExistence type="predicted"/>
<keyword evidence="1" id="KW-1133">Transmembrane helix</keyword>
<sequence length="214" mass="24641">MDYYLTGTQVWYTGYGLNQEATIISTHNSIKGQVLIILQANIVCSSEVTIRVTFTLSTIQEFEQDNILGIVHGETKEITCIKVEGEETCPTKEQEEMKNDFCGHEFKKTKFNGVVFFSISNPLLFITVLLHLYTLWFTGLLLQNTLLEKVKEYMQKIIKFQFKSKYLLKNSNIDMNIVLIFSQILNESNNSNQSQMGIQVYPFIQTLLPFILLP</sequence>
<evidence type="ECO:0008006" key="4">
    <source>
        <dbReference type="Google" id="ProtNLM"/>
    </source>
</evidence>
<evidence type="ECO:0000313" key="3">
    <source>
        <dbReference type="Proteomes" id="UP000683925"/>
    </source>
</evidence>